<dbReference type="InterPro" id="IPR036086">
    <property type="entry name" value="ParB/Sulfiredoxin_sf"/>
</dbReference>
<dbReference type="InterPro" id="IPR003115">
    <property type="entry name" value="ParB_N"/>
</dbReference>
<evidence type="ECO:0000313" key="4">
    <source>
        <dbReference type="Proteomes" id="UP001156389"/>
    </source>
</evidence>
<organism evidence="3 4">
    <name type="scientific">Streptomyces gossypii</name>
    <dbReference type="NCBI Taxonomy" id="2883101"/>
    <lineage>
        <taxon>Bacteria</taxon>
        <taxon>Bacillati</taxon>
        <taxon>Actinomycetota</taxon>
        <taxon>Actinomycetes</taxon>
        <taxon>Kitasatosporales</taxon>
        <taxon>Streptomycetaceae</taxon>
        <taxon>Streptomyces</taxon>
    </lineage>
</organism>
<feature type="region of interest" description="Disordered" evidence="1">
    <location>
        <begin position="135"/>
        <end position="168"/>
    </location>
</feature>
<feature type="compositionally biased region" description="Polar residues" evidence="1">
    <location>
        <begin position="145"/>
        <end position="154"/>
    </location>
</feature>
<feature type="region of interest" description="Disordered" evidence="1">
    <location>
        <begin position="210"/>
        <end position="234"/>
    </location>
</feature>
<feature type="domain" description="ParB-like N-terminal" evidence="2">
    <location>
        <begin position="10"/>
        <end position="94"/>
    </location>
</feature>
<evidence type="ECO:0000256" key="1">
    <source>
        <dbReference type="SAM" id="MobiDB-lite"/>
    </source>
</evidence>
<comment type="caution">
    <text evidence="3">The sequence shown here is derived from an EMBL/GenBank/DDBJ whole genome shotgun (WGS) entry which is preliminary data.</text>
</comment>
<name>A0ABT2JPJ2_9ACTN</name>
<dbReference type="Proteomes" id="UP001156389">
    <property type="component" value="Unassembled WGS sequence"/>
</dbReference>
<evidence type="ECO:0000259" key="2">
    <source>
        <dbReference type="SMART" id="SM00470"/>
    </source>
</evidence>
<dbReference type="Gene3D" id="3.90.1530.10">
    <property type="entry name" value="Conserved hypothetical protein from pyrococcus furiosus pfu- 392566-001, ParB domain"/>
    <property type="match status" value="1"/>
</dbReference>
<accession>A0ABT2JPJ2</accession>
<dbReference type="SUPFAM" id="SSF110849">
    <property type="entry name" value="ParB/Sulfiredoxin"/>
    <property type="match status" value="1"/>
</dbReference>
<gene>
    <name evidence="3" type="ORF">LHJ74_06815</name>
</gene>
<sequence length="352" mass="39142">MFDEARQPIHTVLVDNLLPADSPRLEGLNEEHLRVLADSEREFEPILVHRESGRVVDGMHRLQASILRGKRKIAVWYVDGAPEETFIRSVQTNINHGLPLTLRDRKAAVVRILATHPHWSDRAIATVAGVSPKTVGAARRRLSTEESPQSNPSAGRTGRDGRVRPDDMRERRERALVLLAQQPSVTLREVALEAGVSVSTAHRLRHELRSRTAVPDPEAQQPVPQAAHGSGDSSPLTELVVAATQRGLANVPTRREMSSTHVADMRTRALKSLSDDPSIRFTDSGRALLRWLNGQARWLADSEQLMASVPPHCVQTLAEVAHHYARAWEQFALELQQLQQLERTNGSLRAVP</sequence>
<keyword evidence="4" id="KW-1185">Reference proteome</keyword>
<dbReference type="RefSeq" id="WP_260216645.1">
    <property type="nucleotide sequence ID" value="NZ_JAJAGO010000003.1"/>
</dbReference>
<feature type="compositionally biased region" description="Basic and acidic residues" evidence="1">
    <location>
        <begin position="157"/>
        <end position="168"/>
    </location>
</feature>
<dbReference type="EMBL" id="JAJAGO010000003">
    <property type="protein sequence ID" value="MCT2589638.1"/>
    <property type="molecule type" value="Genomic_DNA"/>
</dbReference>
<proteinExistence type="predicted"/>
<protein>
    <submittedName>
        <fullName evidence="3">Transcriptional regulator</fullName>
    </submittedName>
</protein>
<reference evidence="3 4" key="1">
    <citation type="submission" date="2021-10" db="EMBL/GenBank/DDBJ databases">
        <title>Streptomyces gossypii sp. nov., isolated from soil collected from cotton field.</title>
        <authorList>
            <person name="Ge X."/>
            <person name="Chen X."/>
            <person name="Liu W."/>
        </authorList>
    </citation>
    <scope>NUCLEOTIDE SEQUENCE [LARGE SCALE GENOMIC DNA]</scope>
    <source>
        <strain evidence="3 4">N2-109</strain>
    </source>
</reference>
<evidence type="ECO:0000313" key="3">
    <source>
        <dbReference type="EMBL" id="MCT2589638.1"/>
    </source>
</evidence>
<dbReference type="SMART" id="SM00470">
    <property type="entry name" value="ParB"/>
    <property type="match status" value="1"/>
</dbReference>